<protein>
    <submittedName>
        <fullName evidence="1 3">Uncharacterized protein</fullName>
    </submittedName>
</protein>
<evidence type="ECO:0000313" key="3">
    <source>
        <dbReference type="WBParaSite" id="BPAG_0001342201-mRNA-1"/>
    </source>
</evidence>
<dbReference type="EMBL" id="UZAD01013381">
    <property type="protein sequence ID" value="VDN94535.1"/>
    <property type="molecule type" value="Genomic_DNA"/>
</dbReference>
<accession>A0A0N4TWV0</accession>
<evidence type="ECO:0000313" key="1">
    <source>
        <dbReference type="EMBL" id="VDN94535.1"/>
    </source>
</evidence>
<organism evidence="3">
    <name type="scientific">Brugia pahangi</name>
    <name type="common">Filarial nematode worm</name>
    <dbReference type="NCBI Taxonomy" id="6280"/>
    <lineage>
        <taxon>Eukaryota</taxon>
        <taxon>Metazoa</taxon>
        <taxon>Ecdysozoa</taxon>
        <taxon>Nematoda</taxon>
        <taxon>Chromadorea</taxon>
        <taxon>Rhabditida</taxon>
        <taxon>Spirurina</taxon>
        <taxon>Spiruromorpha</taxon>
        <taxon>Filarioidea</taxon>
        <taxon>Onchocercidae</taxon>
        <taxon>Brugia</taxon>
    </lineage>
</organism>
<sequence>MGRGKVGGRGEQKRGKINGVAIRLKALQANFNCFQHDGASP</sequence>
<dbReference type="Proteomes" id="UP000278627">
    <property type="component" value="Unassembled WGS sequence"/>
</dbReference>
<name>A0A0N4TWV0_BRUPA</name>
<reference evidence="1 2" key="2">
    <citation type="submission" date="2018-11" db="EMBL/GenBank/DDBJ databases">
        <authorList>
            <consortium name="Pathogen Informatics"/>
        </authorList>
    </citation>
    <scope>NUCLEOTIDE SEQUENCE [LARGE SCALE GENOMIC DNA]</scope>
</reference>
<gene>
    <name evidence="1" type="ORF">BPAG_LOCUS13350</name>
</gene>
<evidence type="ECO:0000313" key="2">
    <source>
        <dbReference type="Proteomes" id="UP000278627"/>
    </source>
</evidence>
<reference evidence="3" key="1">
    <citation type="submission" date="2017-02" db="UniProtKB">
        <authorList>
            <consortium name="WormBaseParasite"/>
        </authorList>
    </citation>
    <scope>IDENTIFICATION</scope>
</reference>
<proteinExistence type="predicted"/>
<keyword evidence="2" id="KW-1185">Reference proteome</keyword>
<dbReference type="WBParaSite" id="BPAG_0001342201-mRNA-1">
    <property type="protein sequence ID" value="BPAG_0001342201-mRNA-1"/>
    <property type="gene ID" value="BPAG_0001342201"/>
</dbReference>
<dbReference type="AlphaFoldDB" id="A0A0N4TWV0"/>